<comment type="caution">
    <text evidence="3">The sequence shown here is derived from an EMBL/GenBank/DDBJ whole genome shotgun (WGS) entry which is preliminary data.</text>
</comment>
<protein>
    <recommendedName>
        <fullName evidence="2">DUF4378 domain-containing protein</fullName>
    </recommendedName>
</protein>
<dbReference type="InterPro" id="IPR025486">
    <property type="entry name" value="DUF4378"/>
</dbReference>
<feature type="domain" description="DUF4378" evidence="2">
    <location>
        <begin position="709"/>
        <end position="874"/>
    </location>
</feature>
<sequence length="881" mass="101483">MGGLFQLFNLNQSTMARKILPHKRHVDGLEAPRNSMELQVETSQHCLDAGNSLYSCQVEEDCSERNCYPIELSMKKLINEEISKQHNTRKNAPSIVARLMGVDMLPLDTKSVVKPPDKKSERTKSNISKKDKNEVVLSKNFPSKSKSSRKMNFDLYTGEIRGADRWNDSQMLGKPRPREHPQEEELKKFKKEFEAWQASRFKECSKFVEIGSISDHFPVQRNINKPKVVNCSYSGQPVKQKSLEHKGFETKANSIEKFGLQRHKHKRKLFPTEQKELLSSRMHSLNYDQRLDSSSAPTRIVILKPGPYRIYDYEESWTNSSGDLEDRVSMEEFLEEVKDQLRLELQGKTLKRGSVVRGSGIETPFRERPSDPKQIAQHIAKQVRESASHEHGMNLLRSESTRSCRSEIQFNACNSPEFINRDTRRFLSERLRNVLKREAHLDAPVIISSSSRSFPIDNELHRLKQVGEVSKNRNEQAYWEIKEDEQEIQTRSFRHEDGDSLLHRDLSPRNLIRSLSAPVSGTSFGKLLLEDRHVLTGAHIRRKHESLDNVTFDMKNLKKEKFNIKEKVSNFKYNLSLRGRLFGKKMESIVESHGFEQDIVKDIMSGPTVTRNLGHRAIMENSTEVPPSPASVCNSPQEEFWRPADDISPASTPDLREDGSLPQVFREISCNLNELRRQLNQLESDGVEDATTTHEPVELMVDLDNKAEAYIRDLFVTSGLYDGSYDQCLSKWDPSGKPISNSVFEEVKESYRKQAEDREFTLDKSEKVDHKMLFDLLNETLPTVLGPPITMSRFRRKIIGMSMLPPLRGKKLLDRTWEIICEYIYPSNDKSYYSLDSLEARNLESSPWSTLMDDEANAYGKEIECLIMGDIIEETVKEMLQ</sequence>
<dbReference type="PANTHER" id="PTHR40836">
    <property type="entry name" value="RB1-INDUCIBLE COILED-COIL PROTEIN"/>
    <property type="match status" value="1"/>
</dbReference>
<accession>A0AAV8TW18</accession>
<evidence type="ECO:0000313" key="3">
    <source>
        <dbReference type="EMBL" id="KAJ8771073.1"/>
    </source>
</evidence>
<proteinExistence type="predicted"/>
<evidence type="ECO:0000313" key="4">
    <source>
        <dbReference type="Proteomes" id="UP001159364"/>
    </source>
</evidence>
<dbReference type="Proteomes" id="UP001159364">
    <property type="component" value="Linkage Group LG03"/>
</dbReference>
<reference evidence="3 4" key="1">
    <citation type="submission" date="2021-09" db="EMBL/GenBank/DDBJ databases">
        <title>Genomic insights and catalytic innovation underlie evolution of tropane alkaloids biosynthesis.</title>
        <authorList>
            <person name="Wang Y.-J."/>
            <person name="Tian T."/>
            <person name="Huang J.-P."/>
            <person name="Huang S.-X."/>
        </authorList>
    </citation>
    <scope>NUCLEOTIDE SEQUENCE [LARGE SCALE GENOMIC DNA]</scope>
    <source>
        <strain evidence="3">KIB-2018</strain>
        <tissue evidence="3">Leaf</tissue>
    </source>
</reference>
<dbReference type="Pfam" id="PF14309">
    <property type="entry name" value="DUF4378"/>
    <property type="match status" value="1"/>
</dbReference>
<feature type="compositionally biased region" description="Basic and acidic residues" evidence="1">
    <location>
        <begin position="115"/>
        <end position="134"/>
    </location>
</feature>
<organism evidence="3 4">
    <name type="scientific">Erythroxylum novogranatense</name>
    <dbReference type="NCBI Taxonomy" id="1862640"/>
    <lineage>
        <taxon>Eukaryota</taxon>
        <taxon>Viridiplantae</taxon>
        <taxon>Streptophyta</taxon>
        <taxon>Embryophyta</taxon>
        <taxon>Tracheophyta</taxon>
        <taxon>Spermatophyta</taxon>
        <taxon>Magnoliopsida</taxon>
        <taxon>eudicotyledons</taxon>
        <taxon>Gunneridae</taxon>
        <taxon>Pentapetalae</taxon>
        <taxon>rosids</taxon>
        <taxon>fabids</taxon>
        <taxon>Malpighiales</taxon>
        <taxon>Erythroxylaceae</taxon>
        <taxon>Erythroxylum</taxon>
    </lineage>
</organism>
<keyword evidence="4" id="KW-1185">Reference proteome</keyword>
<dbReference type="AlphaFoldDB" id="A0AAV8TW18"/>
<evidence type="ECO:0000256" key="1">
    <source>
        <dbReference type="SAM" id="MobiDB-lite"/>
    </source>
</evidence>
<gene>
    <name evidence="3" type="ORF">K2173_023398</name>
</gene>
<dbReference type="PANTHER" id="PTHR40836:SF4">
    <property type="entry name" value="RB1-INDUCIBLE COILED-COIL PROTEIN"/>
    <property type="match status" value="1"/>
</dbReference>
<feature type="region of interest" description="Disordered" evidence="1">
    <location>
        <begin position="108"/>
        <end position="148"/>
    </location>
</feature>
<evidence type="ECO:0000259" key="2">
    <source>
        <dbReference type="Pfam" id="PF14309"/>
    </source>
</evidence>
<dbReference type="EMBL" id="JAIWQS010000003">
    <property type="protein sequence ID" value="KAJ8771073.1"/>
    <property type="molecule type" value="Genomic_DNA"/>
</dbReference>
<name>A0AAV8TW18_9ROSI</name>